<keyword evidence="1" id="KW-1133">Transmembrane helix</keyword>
<dbReference type="Proteomes" id="UP001238163">
    <property type="component" value="Unassembled WGS sequence"/>
</dbReference>
<dbReference type="AlphaFoldDB" id="A0AAE3VJZ3"/>
<evidence type="ECO:0000313" key="2">
    <source>
        <dbReference type="EMBL" id="MDQ0291843.1"/>
    </source>
</evidence>
<dbReference type="EMBL" id="JAUSVL010000001">
    <property type="protein sequence ID" value="MDQ0291843.1"/>
    <property type="molecule type" value="Genomic_DNA"/>
</dbReference>
<feature type="transmembrane region" description="Helical" evidence="1">
    <location>
        <begin position="74"/>
        <end position="93"/>
    </location>
</feature>
<evidence type="ECO:0000256" key="1">
    <source>
        <dbReference type="SAM" id="Phobius"/>
    </source>
</evidence>
<accession>A0AAE3VJZ3</accession>
<protein>
    <submittedName>
        <fullName evidence="2">Uncharacterized protein</fullName>
    </submittedName>
</protein>
<organism evidence="2 3">
    <name type="scientific">Oligosphaera ethanolica</name>
    <dbReference type="NCBI Taxonomy" id="760260"/>
    <lineage>
        <taxon>Bacteria</taxon>
        <taxon>Pseudomonadati</taxon>
        <taxon>Lentisphaerota</taxon>
        <taxon>Oligosphaeria</taxon>
        <taxon>Oligosphaerales</taxon>
        <taxon>Oligosphaeraceae</taxon>
        <taxon>Oligosphaera</taxon>
    </lineage>
</organism>
<evidence type="ECO:0000313" key="3">
    <source>
        <dbReference type="Proteomes" id="UP001238163"/>
    </source>
</evidence>
<sequence>MKYAVIPKIMAVIRITVVIACLYTPLRTSLLFLSEQIAVDNCLDLGGSFNITTMTCDFEHSSPYIPFVDRHSRLLRATGWSIVIGLTLVAATYCIPTTPKCGHDHDHD</sequence>
<keyword evidence="1" id="KW-0812">Transmembrane</keyword>
<name>A0AAE3VJZ3_9BACT</name>
<comment type="caution">
    <text evidence="2">The sequence shown here is derived from an EMBL/GenBank/DDBJ whole genome shotgun (WGS) entry which is preliminary data.</text>
</comment>
<gene>
    <name evidence="2" type="ORF">J3R75_003950</name>
</gene>
<keyword evidence="3" id="KW-1185">Reference proteome</keyword>
<reference evidence="2" key="1">
    <citation type="submission" date="2023-07" db="EMBL/GenBank/DDBJ databases">
        <title>Genomic Encyclopedia of Type Strains, Phase IV (KMG-IV): sequencing the most valuable type-strain genomes for metagenomic binning, comparative biology and taxonomic classification.</title>
        <authorList>
            <person name="Goeker M."/>
        </authorList>
    </citation>
    <scope>NUCLEOTIDE SEQUENCE</scope>
    <source>
        <strain evidence="2">DSM 24202</strain>
    </source>
</reference>
<keyword evidence="1" id="KW-0472">Membrane</keyword>
<proteinExistence type="predicted"/>